<evidence type="ECO:0000313" key="6">
    <source>
        <dbReference type="Proteomes" id="UP000593765"/>
    </source>
</evidence>
<dbReference type="PROSITE" id="PS50088">
    <property type="entry name" value="ANK_REPEAT"/>
    <property type="match status" value="1"/>
</dbReference>
<keyword evidence="6" id="KW-1185">Reference proteome</keyword>
<organism evidence="5 6">
    <name type="scientific">Humisphaera borealis</name>
    <dbReference type="NCBI Taxonomy" id="2807512"/>
    <lineage>
        <taxon>Bacteria</taxon>
        <taxon>Pseudomonadati</taxon>
        <taxon>Planctomycetota</taxon>
        <taxon>Phycisphaerae</taxon>
        <taxon>Tepidisphaerales</taxon>
        <taxon>Tepidisphaeraceae</taxon>
        <taxon>Humisphaera</taxon>
    </lineage>
</organism>
<gene>
    <name evidence="5" type="ORF">IPV69_25540</name>
</gene>
<dbReference type="PROSITE" id="PS50297">
    <property type="entry name" value="ANK_REP_REGION"/>
    <property type="match status" value="1"/>
</dbReference>
<dbReference type="Proteomes" id="UP000593765">
    <property type="component" value="Chromosome"/>
</dbReference>
<accession>A0A7M2WVD7</accession>
<evidence type="ECO:0000259" key="4">
    <source>
        <dbReference type="Pfam" id="PF10077"/>
    </source>
</evidence>
<dbReference type="InterPro" id="IPR018756">
    <property type="entry name" value="DUF2314"/>
</dbReference>
<proteinExistence type="predicted"/>
<reference evidence="5 6" key="1">
    <citation type="submission" date="2020-10" db="EMBL/GenBank/DDBJ databases">
        <title>Wide distribution of Phycisphaera-like planctomycetes from WD2101 soil group in peatlands and genome analysis of the first cultivated representative.</title>
        <authorList>
            <person name="Dedysh S.N."/>
            <person name="Beletsky A.V."/>
            <person name="Ivanova A."/>
            <person name="Kulichevskaya I.S."/>
            <person name="Suzina N.E."/>
            <person name="Philippov D.A."/>
            <person name="Rakitin A.L."/>
            <person name="Mardanov A.V."/>
            <person name="Ravin N.V."/>
        </authorList>
    </citation>
    <scope>NUCLEOTIDE SEQUENCE [LARGE SCALE GENOMIC DNA]</scope>
    <source>
        <strain evidence="5 6">M1803</strain>
    </source>
</reference>
<dbReference type="GO" id="GO:0004842">
    <property type="term" value="F:ubiquitin-protein transferase activity"/>
    <property type="evidence" value="ECO:0007669"/>
    <property type="project" value="TreeGrafter"/>
</dbReference>
<evidence type="ECO:0000313" key="5">
    <source>
        <dbReference type="EMBL" id="QOV89517.1"/>
    </source>
</evidence>
<dbReference type="Pfam" id="PF10077">
    <property type="entry name" value="DUF2314"/>
    <property type="match status" value="1"/>
</dbReference>
<dbReference type="EMBL" id="CP063458">
    <property type="protein sequence ID" value="QOV89517.1"/>
    <property type="molecule type" value="Genomic_DNA"/>
</dbReference>
<keyword evidence="1" id="KW-0677">Repeat</keyword>
<dbReference type="Pfam" id="PF12796">
    <property type="entry name" value="Ank_2"/>
    <property type="match status" value="1"/>
</dbReference>
<dbReference type="PANTHER" id="PTHR24171">
    <property type="entry name" value="ANKYRIN REPEAT DOMAIN-CONTAINING PROTEIN 39-RELATED"/>
    <property type="match status" value="1"/>
</dbReference>
<dbReference type="SUPFAM" id="SSF48403">
    <property type="entry name" value="Ankyrin repeat"/>
    <property type="match status" value="1"/>
</dbReference>
<feature type="domain" description="DUF2314" evidence="4">
    <location>
        <begin position="13"/>
        <end position="149"/>
    </location>
</feature>
<evidence type="ECO:0000256" key="3">
    <source>
        <dbReference type="PROSITE-ProRule" id="PRU00023"/>
    </source>
</evidence>
<name>A0A7M2WVD7_9BACT</name>
<dbReference type="GO" id="GO:0085020">
    <property type="term" value="P:protein K6-linked ubiquitination"/>
    <property type="evidence" value="ECO:0007669"/>
    <property type="project" value="TreeGrafter"/>
</dbReference>
<feature type="repeat" description="ANK" evidence="3">
    <location>
        <begin position="212"/>
        <end position="244"/>
    </location>
</feature>
<dbReference type="InterPro" id="IPR002110">
    <property type="entry name" value="Ankyrin_rpt"/>
</dbReference>
<dbReference type="KEGG" id="hbs:IPV69_25540"/>
<dbReference type="Gene3D" id="1.25.40.20">
    <property type="entry name" value="Ankyrin repeat-containing domain"/>
    <property type="match status" value="1"/>
</dbReference>
<evidence type="ECO:0000256" key="1">
    <source>
        <dbReference type="ARBA" id="ARBA00022737"/>
    </source>
</evidence>
<dbReference type="PANTHER" id="PTHR24171:SF8">
    <property type="entry name" value="BRCA1-ASSOCIATED RING DOMAIN PROTEIN 1"/>
    <property type="match status" value="1"/>
</dbReference>
<evidence type="ECO:0000256" key="2">
    <source>
        <dbReference type="ARBA" id="ARBA00023043"/>
    </source>
</evidence>
<keyword evidence="2 3" id="KW-0040">ANK repeat</keyword>
<dbReference type="AlphaFoldDB" id="A0A7M2WVD7"/>
<protein>
    <submittedName>
        <fullName evidence="5">DUF2314 domain-containing protein</fullName>
    </submittedName>
</protein>
<sequence length="271" mass="30208">MSQSKVFMFDGGDPEIHGAHEKARDTFRYFWREVAWERRRIVPGLDMAAVKAPFSDEVPNDEGNPNVEHMWLSDVDFNGREVSGTLLNAPNWLKSVNAGDVASVPLEQISDWMYVIAGEVYGAHTVNLMRSRMSPKERKDHDAAWGLEFGDPHLIRLVPDEYEKPRGLIKGLFGKKVGPKVIGEHPMSENSADSFREQLTQHPEMLEDLDDNGWTLLHHQALAGSAATVSVLLELGADVNAVTTNGTTPLQLAQSLKWDKVVVMLEARGAR</sequence>
<dbReference type="InterPro" id="IPR036770">
    <property type="entry name" value="Ankyrin_rpt-contain_sf"/>
</dbReference>
<dbReference type="RefSeq" id="WP_206292561.1">
    <property type="nucleotide sequence ID" value="NZ_CP063458.1"/>
</dbReference>